<name>A0A087TXN4_STEMI</name>
<gene>
    <name evidence="13" type="ORF">X975_07322</name>
</gene>
<keyword evidence="6" id="KW-0547">Nucleotide-binding</keyword>
<evidence type="ECO:0000256" key="7">
    <source>
        <dbReference type="ARBA" id="ARBA00022840"/>
    </source>
</evidence>
<feature type="non-terminal residue" evidence="13">
    <location>
        <position position="111"/>
    </location>
</feature>
<evidence type="ECO:0000313" key="13">
    <source>
        <dbReference type="EMBL" id="KFM69873.1"/>
    </source>
</evidence>
<keyword evidence="9" id="KW-1133">Transmembrane helix</keyword>
<dbReference type="GO" id="GO:0007189">
    <property type="term" value="P:adenylate cyclase-activating G protein-coupled receptor signaling pathway"/>
    <property type="evidence" value="ECO:0007669"/>
    <property type="project" value="TreeGrafter"/>
</dbReference>
<evidence type="ECO:0000256" key="2">
    <source>
        <dbReference type="ARBA" id="ARBA00004141"/>
    </source>
</evidence>
<dbReference type="GO" id="GO:0006171">
    <property type="term" value="P:cAMP biosynthetic process"/>
    <property type="evidence" value="ECO:0007669"/>
    <property type="project" value="TreeGrafter"/>
</dbReference>
<dbReference type="EMBL" id="KK117225">
    <property type="protein sequence ID" value="KFM69873.1"/>
    <property type="molecule type" value="Genomic_DNA"/>
</dbReference>
<proteinExistence type="predicted"/>
<feature type="domain" description="Guanylate cyclase" evidence="12">
    <location>
        <begin position="1"/>
        <end position="53"/>
    </location>
</feature>
<sequence>MIDIIRSVREKRCINVDMRIGIHTGNIFGGLLGLRKWQFDIWSKDVTIASHMEQAGVPGKRQDKDWSCFPARFTLQRRREIICWTMGTTSDLEMGTYEIHICRKSRLRHSS</sequence>
<keyword evidence="8" id="KW-0460">Magnesium</keyword>
<dbReference type="Gene3D" id="3.30.70.1230">
    <property type="entry name" value="Nucleotide cyclase"/>
    <property type="match status" value="1"/>
</dbReference>
<keyword evidence="14" id="KW-1185">Reference proteome</keyword>
<dbReference type="GO" id="GO:0004016">
    <property type="term" value="F:adenylate cyclase activity"/>
    <property type="evidence" value="ECO:0007669"/>
    <property type="project" value="UniProtKB-EC"/>
</dbReference>
<dbReference type="EC" id="4.6.1.1" evidence="3"/>
<dbReference type="InterPro" id="IPR029787">
    <property type="entry name" value="Nucleotide_cyclase"/>
</dbReference>
<keyword evidence="4" id="KW-0812">Transmembrane</keyword>
<keyword evidence="10" id="KW-0472">Membrane</keyword>
<evidence type="ECO:0000256" key="11">
    <source>
        <dbReference type="ARBA" id="ARBA00023239"/>
    </source>
</evidence>
<evidence type="ECO:0000256" key="3">
    <source>
        <dbReference type="ARBA" id="ARBA00012201"/>
    </source>
</evidence>
<dbReference type="InterPro" id="IPR001054">
    <property type="entry name" value="A/G_cyclase"/>
</dbReference>
<dbReference type="PANTHER" id="PTHR45627:SF12">
    <property type="entry name" value="ADENYLATE CYCLASE TYPE 2"/>
    <property type="match status" value="1"/>
</dbReference>
<keyword evidence="11" id="KW-0456">Lyase</keyword>
<dbReference type="GO" id="GO:0035556">
    <property type="term" value="P:intracellular signal transduction"/>
    <property type="evidence" value="ECO:0007669"/>
    <property type="project" value="InterPro"/>
</dbReference>
<comment type="subcellular location">
    <subcellularLocation>
        <location evidence="2">Membrane</location>
        <topology evidence="2">Multi-pass membrane protein</topology>
    </subcellularLocation>
</comment>
<dbReference type="GO" id="GO:0007193">
    <property type="term" value="P:adenylate cyclase-inhibiting G protein-coupled receptor signaling pathway"/>
    <property type="evidence" value="ECO:0007669"/>
    <property type="project" value="TreeGrafter"/>
</dbReference>
<dbReference type="PROSITE" id="PS50125">
    <property type="entry name" value="GUANYLATE_CYCLASE_2"/>
    <property type="match status" value="1"/>
</dbReference>
<evidence type="ECO:0000256" key="1">
    <source>
        <dbReference type="ARBA" id="ARBA00001593"/>
    </source>
</evidence>
<accession>A0A087TXN4</accession>
<dbReference type="GO" id="GO:0046872">
    <property type="term" value="F:metal ion binding"/>
    <property type="evidence" value="ECO:0007669"/>
    <property type="project" value="UniProtKB-KW"/>
</dbReference>
<organism evidence="13 14">
    <name type="scientific">Stegodyphus mimosarum</name>
    <name type="common">African social velvet spider</name>
    <dbReference type="NCBI Taxonomy" id="407821"/>
    <lineage>
        <taxon>Eukaryota</taxon>
        <taxon>Metazoa</taxon>
        <taxon>Ecdysozoa</taxon>
        <taxon>Arthropoda</taxon>
        <taxon>Chelicerata</taxon>
        <taxon>Arachnida</taxon>
        <taxon>Araneae</taxon>
        <taxon>Araneomorphae</taxon>
        <taxon>Entelegynae</taxon>
        <taxon>Eresoidea</taxon>
        <taxon>Eresidae</taxon>
        <taxon>Stegodyphus</taxon>
    </lineage>
</organism>
<evidence type="ECO:0000256" key="5">
    <source>
        <dbReference type="ARBA" id="ARBA00022723"/>
    </source>
</evidence>
<dbReference type="GO" id="GO:0005886">
    <property type="term" value="C:plasma membrane"/>
    <property type="evidence" value="ECO:0007669"/>
    <property type="project" value="TreeGrafter"/>
</dbReference>
<dbReference type="GO" id="GO:0005524">
    <property type="term" value="F:ATP binding"/>
    <property type="evidence" value="ECO:0007669"/>
    <property type="project" value="UniProtKB-KW"/>
</dbReference>
<dbReference type="STRING" id="407821.A0A087TXN4"/>
<evidence type="ECO:0000313" key="14">
    <source>
        <dbReference type="Proteomes" id="UP000054359"/>
    </source>
</evidence>
<dbReference type="Proteomes" id="UP000054359">
    <property type="component" value="Unassembled WGS sequence"/>
</dbReference>
<protein>
    <recommendedName>
        <fullName evidence="3">adenylate cyclase</fullName>
        <ecNumber evidence="3">4.6.1.1</ecNumber>
    </recommendedName>
</protein>
<evidence type="ECO:0000256" key="4">
    <source>
        <dbReference type="ARBA" id="ARBA00022692"/>
    </source>
</evidence>
<evidence type="ECO:0000256" key="10">
    <source>
        <dbReference type="ARBA" id="ARBA00023136"/>
    </source>
</evidence>
<dbReference type="SUPFAM" id="SSF55073">
    <property type="entry name" value="Nucleotide cyclase"/>
    <property type="match status" value="1"/>
</dbReference>
<evidence type="ECO:0000256" key="6">
    <source>
        <dbReference type="ARBA" id="ARBA00022741"/>
    </source>
</evidence>
<reference evidence="13 14" key="1">
    <citation type="submission" date="2013-11" db="EMBL/GenBank/DDBJ databases">
        <title>Genome sequencing of Stegodyphus mimosarum.</title>
        <authorList>
            <person name="Bechsgaard J."/>
        </authorList>
    </citation>
    <scope>NUCLEOTIDE SEQUENCE [LARGE SCALE GENOMIC DNA]</scope>
</reference>
<keyword evidence="7" id="KW-0067">ATP-binding</keyword>
<dbReference type="PANTHER" id="PTHR45627">
    <property type="entry name" value="ADENYLATE CYCLASE TYPE 1"/>
    <property type="match status" value="1"/>
</dbReference>
<comment type="catalytic activity">
    <reaction evidence="1">
        <text>ATP = 3',5'-cyclic AMP + diphosphate</text>
        <dbReference type="Rhea" id="RHEA:15389"/>
        <dbReference type="ChEBI" id="CHEBI:30616"/>
        <dbReference type="ChEBI" id="CHEBI:33019"/>
        <dbReference type="ChEBI" id="CHEBI:58165"/>
        <dbReference type="EC" id="4.6.1.1"/>
    </reaction>
</comment>
<dbReference type="AlphaFoldDB" id="A0A087TXN4"/>
<keyword evidence="5" id="KW-0479">Metal-binding</keyword>
<evidence type="ECO:0000256" key="9">
    <source>
        <dbReference type="ARBA" id="ARBA00022989"/>
    </source>
</evidence>
<dbReference type="Pfam" id="PF00211">
    <property type="entry name" value="Guanylate_cyc"/>
    <property type="match status" value="1"/>
</dbReference>
<evidence type="ECO:0000259" key="12">
    <source>
        <dbReference type="PROSITE" id="PS50125"/>
    </source>
</evidence>
<evidence type="ECO:0000256" key="8">
    <source>
        <dbReference type="ARBA" id="ARBA00022842"/>
    </source>
</evidence>
<dbReference type="OrthoDB" id="6147412at2759"/>